<keyword evidence="1" id="KW-1133">Transmembrane helix</keyword>
<sequence>MVGGDVVPALTRTAETDAQGPGVLAVVAVLALVGIGALVLVRRASTRPRAHDPLPDVVHALAERGYLALEPYHDNGTPEWLLHRRRLPDRNLSSCEHDWYFAIFGTRLRSSVVWSQVRPPSL</sequence>
<keyword evidence="3" id="KW-1185">Reference proteome</keyword>
<keyword evidence="1" id="KW-0472">Membrane</keyword>
<evidence type="ECO:0000313" key="3">
    <source>
        <dbReference type="Proteomes" id="UP000315842"/>
    </source>
</evidence>
<keyword evidence="1" id="KW-0812">Transmembrane</keyword>
<dbReference type="Proteomes" id="UP000315842">
    <property type="component" value="Unassembled WGS sequence"/>
</dbReference>
<feature type="transmembrane region" description="Helical" evidence="1">
    <location>
        <begin position="20"/>
        <end position="41"/>
    </location>
</feature>
<name>A0A4Y3KCP3_CELUD</name>
<evidence type="ECO:0000313" key="2">
    <source>
        <dbReference type="EMBL" id="GEA82249.1"/>
    </source>
</evidence>
<dbReference type="RefSeq" id="WP_141321841.1">
    <property type="nucleotide sequence ID" value="NZ_JBHLSZ010000003.1"/>
</dbReference>
<gene>
    <name evidence="2" type="ORF">CUD01_26930</name>
</gene>
<evidence type="ECO:0000256" key="1">
    <source>
        <dbReference type="SAM" id="Phobius"/>
    </source>
</evidence>
<protein>
    <submittedName>
        <fullName evidence="2">Uncharacterized protein</fullName>
    </submittedName>
</protein>
<dbReference type="AlphaFoldDB" id="A0A4Y3KCP3"/>
<reference evidence="2 3" key="1">
    <citation type="submission" date="2019-06" db="EMBL/GenBank/DDBJ databases">
        <title>Whole genome shotgun sequence of Cellulomonas uda NBRC 3747.</title>
        <authorList>
            <person name="Hosoyama A."/>
            <person name="Uohara A."/>
            <person name="Ohji S."/>
            <person name="Ichikawa N."/>
        </authorList>
    </citation>
    <scope>NUCLEOTIDE SEQUENCE [LARGE SCALE GENOMIC DNA]</scope>
    <source>
        <strain evidence="2 3">NBRC 3747</strain>
    </source>
</reference>
<comment type="caution">
    <text evidence="2">The sequence shown here is derived from an EMBL/GenBank/DDBJ whole genome shotgun (WGS) entry which is preliminary data.</text>
</comment>
<proteinExistence type="predicted"/>
<dbReference type="EMBL" id="BJLP01000052">
    <property type="protein sequence ID" value="GEA82249.1"/>
    <property type="molecule type" value="Genomic_DNA"/>
</dbReference>
<organism evidence="2 3">
    <name type="scientific">Cellulomonas uda</name>
    <dbReference type="NCBI Taxonomy" id="1714"/>
    <lineage>
        <taxon>Bacteria</taxon>
        <taxon>Bacillati</taxon>
        <taxon>Actinomycetota</taxon>
        <taxon>Actinomycetes</taxon>
        <taxon>Micrococcales</taxon>
        <taxon>Cellulomonadaceae</taxon>
        <taxon>Cellulomonas</taxon>
    </lineage>
</organism>
<accession>A0A4Y3KCP3</accession>